<dbReference type="InterPro" id="IPR030457">
    <property type="entry name" value="ELO_CS"/>
</dbReference>
<dbReference type="GO" id="GO:0042761">
    <property type="term" value="P:very long-chain fatty acid biosynthetic process"/>
    <property type="evidence" value="ECO:0007669"/>
    <property type="project" value="TreeGrafter"/>
</dbReference>
<evidence type="ECO:0000256" key="10">
    <source>
        <dbReference type="RuleBase" id="RU361115"/>
    </source>
</evidence>
<reference evidence="13" key="1">
    <citation type="journal article" date="2011" name="Genome Res.">
        <title>Phylogeny-wide analysis of social amoeba genomes highlights ancient origins for complex intercellular communication.</title>
        <authorList>
            <person name="Heidel A.J."/>
            <person name="Lawal H.M."/>
            <person name="Felder M."/>
            <person name="Schilde C."/>
            <person name="Helps N.R."/>
            <person name="Tunggal B."/>
            <person name="Rivero F."/>
            <person name="John U."/>
            <person name="Schleicher M."/>
            <person name="Eichinger L."/>
            <person name="Platzer M."/>
            <person name="Noegel A.A."/>
            <person name="Schaap P."/>
            <person name="Gloeckner G."/>
        </authorList>
    </citation>
    <scope>NUCLEOTIDE SEQUENCE [LARGE SCALE GENOMIC DNA]</scope>
    <source>
        <strain evidence="13">SH3</strain>
    </source>
</reference>
<gene>
    <name evidence="12" type="ORF">DFA_00445</name>
</gene>
<proteinExistence type="inferred from homology"/>
<feature type="region of interest" description="Disordered" evidence="11">
    <location>
        <begin position="258"/>
        <end position="278"/>
    </location>
</feature>
<evidence type="ECO:0000313" key="13">
    <source>
        <dbReference type="Proteomes" id="UP000007797"/>
    </source>
</evidence>
<dbReference type="Proteomes" id="UP000007797">
    <property type="component" value="Unassembled WGS sequence"/>
</dbReference>
<evidence type="ECO:0000313" key="12">
    <source>
        <dbReference type="EMBL" id="EGG20584.1"/>
    </source>
</evidence>
<keyword evidence="8 10" id="KW-0472">Membrane</keyword>
<dbReference type="OrthoDB" id="434092at2759"/>
<dbReference type="KEGG" id="dfa:DFA_00445"/>
<evidence type="ECO:0000256" key="7">
    <source>
        <dbReference type="ARBA" id="ARBA00023098"/>
    </source>
</evidence>
<dbReference type="GO" id="GO:0009922">
    <property type="term" value="F:fatty acid elongase activity"/>
    <property type="evidence" value="ECO:0007669"/>
    <property type="project" value="InterPro"/>
</dbReference>
<feature type="transmembrane region" description="Helical" evidence="10">
    <location>
        <begin position="229"/>
        <end position="250"/>
    </location>
</feature>
<evidence type="ECO:0000256" key="2">
    <source>
        <dbReference type="ARBA" id="ARBA00022516"/>
    </source>
</evidence>
<dbReference type="InterPro" id="IPR002076">
    <property type="entry name" value="ELO_fam"/>
</dbReference>
<comment type="catalytic activity">
    <reaction evidence="10">
        <text>an acyl-CoA + malonyl-CoA + H(+) = a 3-oxoacyl-CoA + CO2 + CoA</text>
        <dbReference type="Rhea" id="RHEA:50252"/>
        <dbReference type="ChEBI" id="CHEBI:15378"/>
        <dbReference type="ChEBI" id="CHEBI:16526"/>
        <dbReference type="ChEBI" id="CHEBI:57287"/>
        <dbReference type="ChEBI" id="CHEBI:57384"/>
        <dbReference type="ChEBI" id="CHEBI:58342"/>
        <dbReference type="ChEBI" id="CHEBI:90726"/>
    </reaction>
    <physiologicalReaction direction="left-to-right" evidence="10">
        <dbReference type="Rhea" id="RHEA:50253"/>
    </physiologicalReaction>
</comment>
<comment type="subcellular location">
    <subcellularLocation>
        <location evidence="1">Membrane</location>
        <topology evidence="1">Multi-pass membrane protein</topology>
    </subcellularLocation>
</comment>
<feature type="transmembrane region" description="Helical" evidence="10">
    <location>
        <begin position="114"/>
        <end position="134"/>
    </location>
</feature>
<dbReference type="PROSITE" id="PS01188">
    <property type="entry name" value="ELO"/>
    <property type="match status" value="1"/>
</dbReference>
<keyword evidence="7 10" id="KW-0443">Lipid metabolism</keyword>
<dbReference type="STRING" id="1054147.F4PRY6"/>
<organism evidence="12 13">
    <name type="scientific">Cavenderia fasciculata</name>
    <name type="common">Slime mold</name>
    <name type="synonym">Dictyostelium fasciculatum</name>
    <dbReference type="NCBI Taxonomy" id="261658"/>
    <lineage>
        <taxon>Eukaryota</taxon>
        <taxon>Amoebozoa</taxon>
        <taxon>Evosea</taxon>
        <taxon>Eumycetozoa</taxon>
        <taxon>Dictyostelia</taxon>
        <taxon>Acytosteliales</taxon>
        <taxon>Cavenderiaceae</taxon>
        <taxon>Cavenderia</taxon>
    </lineage>
</organism>
<dbReference type="PANTHER" id="PTHR11157:SF126">
    <property type="entry name" value="ELONGATION OF VERY LONG CHAIN FATTY ACIDS PROTEIN"/>
    <property type="match status" value="1"/>
</dbReference>
<dbReference type="AlphaFoldDB" id="F4PRY6"/>
<keyword evidence="6 10" id="KW-1133">Transmembrane helix</keyword>
<evidence type="ECO:0000256" key="3">
    <source>
        <dbReference type="ARBA" id="ARBA00022679"/>
    </source>
</evidence>
<dbReference type="EMBL" id="GL883010">
    <property type="protein sequence ID" value="EGG20584.1"/>
    <property type="molecule type" value="Genomic_DNA"/>
</dbReference>
<dbReference type="GO" id="GO:0034625">
    <property type="term" value="P:fatty acid elongation, monounsaturated fatty acid"/>
    <property type="evidence" value="ECO:0007669"/>
    <property type="project" value="TreeGrafter"/>
</dbReference>
<dbReference type="GO" id="GO:0030148">
    <property type="term" value="P:sphingolipid biosynthetic process"/>
    <property type="evidence" value="ECO:0007669"/>
    <property type="project" value="TreeGrafter"/>
</dbReference>
<feature type="transmembrane region" description="Helical" evidence="10">
    <location>
        <begin position="204"/>
        <end position="223"/>
    </location>
</feature>
<keyword evidence="13" id="KW-1185">Reference proteome</keyword>
<sequence>MTSIKSYVDSISESIDFYFEKRDQRVMYWPMMERPHEMFYVVFAYYAFVVIGKKVMANQKPFDLKYPLIFHNLILCLISAYITIEAARQAYINDYSLMCNPVDYTERGIGMAKVLWLFYFSKYIELMDTVFMILRKKFDQVSFLHVYHHSSIIMLWFIGINWTAGGDAYLSATMNSLIHTLMYGYYTLAALKIDVWWKRYLTQLQLLQFVINLGSSLYAIYYDCPFPRWMFYAMIIYMMSMLFLFGSFYLHTYIQKGRRGPRPSSKSSSSTTTTKKLQ</sequence>
<dbReference type="PANTHER" id="PTHR11157">
    <property type="entry name" value="FATTY ACID ACYL TRANSFERASE-RELATED"/>
    <property type="match status" value="1"/>
</dbReference>
<evidence type="ECO:0000256" key="4">
    <source>
        <dbReference type="ARBA" id="ARBA00022692"/>
    </source>
</evidence>
<dbReference type="GeneID" id="14872829"/>
<keyword evidence="4 10" id="KW-0812">Transmembrane</keyword>
<dbReference type="OMA" id="EFMQNAD"/>
<keyword evidence="5 10" id="KW-0276">Fatty acid metabolism</keyword>
<feature type="transmembrane region" description="Helical" evidence="10">
    <location>
        <begin position="38"/>
        <end position="56"/>
    </location>
</feature>
<feature type="transmembrane region" description="Helical" evidence="10">
    <location>
        <begin position="68"/>
        <end position="87"/>
    </location>
</feature>
<evidence type="ECO:0000256" key="5">
    <source>
        <dbReference type="ARBA" id="ARBA00022832"/>
    </source>
</evidence>
<dbReference type="GO" id="GO:0034626">
    <property type="term" value="P:fatty acid elongation, polyunsaturated fatty acid"/>
    <property type="evidence" value="ECO:0007669"/>
    <property type="project" value="TreeGrafter"/>
</dbReference>
<evidence type="ECO:0000256" key="8">
    <source>
        <dbReference type="ARBA" id="ARBA00023136"/>
    </source>
</evidence>
<dbReference type="EC" id="2.3.1.-" evidence="10"/>
<evidence type="ECO:0000256" key="11">
    <source>
        <dbReference type="SAM" id="MobiDB-lite"/>
    </source>
</evidence>
<keyword evidence="2 10" id="KW-0444">Lipid biosynthesis</keyword>
<keyword evidence="9 10" id="KW-0275">Fatty acid biosynthesis</keyword>
<protein>
    <recommendedName>
        <fullName evidence="10">Elongation of fatty acids protein</fullName>
        <ecNumber evidence="10">2.3.1.-</ecNumber>
    </recommendedName>
</protein>
<feature type="compositionally biased region" description="Low complexity" evidence="11">
    <location>
        <begin position="264"/>
        <end position="278"/>
    </location>
</feature>
<dbReference type="Pfam" id="PF01151">
    <property type="entry name" value="ELO"/>
    <property type="match status" value="1"/>
</dbReference>
<keyword evidence="3 10" id="KW-0808">Transferase</keyword>
<evidence type="ECO:0000256" key="1">
    <source>
        <dbReference type="ARBA" id="ARBA00004141"/>
    </source>
</evidence>
<dbReference type="RefSeq" id="XP_004358434.1">
    <property type="nucleotide sequence ID" value="XM_004358377.1"/>
</dbReference>
<feature type="transmembrane region" description="Helical" evidence="10">
    <location>
        <begin position="176"/>
        <end position="197"/>
    </location>
</feature>
<comment type="similarity">
    <text evidence="10">Belongs to the ELO family.</text>
</comment>
<evidence type="ECO:0000256" key="9">
    <source>
        <dbReference type="ARBA" id="ARBA00023160"/>
    </source>
</evidence>
<dbReference type="GO" id="GO:0019367">
    <property type="term" value="P:fatty acid elongation, saturated fatty acid"/>
    <property type="evidence" value="ECO:0007669"/>
    <property type="project" value="TreeGrafter"/>
</dbReference>
<evidence type="ECO:0000256" key="6">
    <source>
        <dbReference type="ARBA" id="ARBA00022989"/>
    </source>
</evidence>
<feature type="transmembrane region" description="Helical" evidence="10">
    <location>
        <begin position="146"/>
        <end position="164"/>
    </location>
</feature>
<accession>F4PRY6</accession>
<dbReference type="GO" id="GO:0005789">
    <property type="term" value="C:endoplasmic reticulum membrane"/>
    <property type="evidence" value="ECO:0007669"/>
    <property type="project" value="TreeGrafter"/>
</dbReference>
<name>F4PRY6_CACFS</name>